<evidence type="ECO:0000256" key="1">
    <source>
        <dbReference type="SAM" id="MobiDB-lite"/>
    </source>
</evidence>
<protein>
    <submittedName>
        <fullName evidence="2">Uncharacterized protein</fullName>
    </submittedName>
</protein>
<feature type="region of interest" description="Disordered" evidence="1">
    <location>
        <begin position="1"/>
        <end position="38"/>
    </location>
</feature>
<dbReference type="AlphaFoldDB" id="A0A0S2E2Y8"/>
<evidence type="ECO:0000313" key="2">
    <source>
        <dbReference type="EMBL" id="ALN79653.1"/>
    </source>
</evidence>
<reference evidence="2 3" key="1">
    <citation type="journal article" date="2015" name="BMC Genomics">
        <title>Comparative genomics and metabolic profiling of the genus Lysobacter.</title>
        <authorList>
            <person name="de Bruijn I."/>
            <person name="Cheng X."/>
            <person name="de Jager V."/>
            <person name="Exposito R.G."/>
            <person name="Watrous J."/>
            <person name="Patel N."/>
            <person name="Postma J."/>
            <person name="Dorrestein P.C."/>
            <person name="Kobayashi D."/>
            <person name="Raaijmakers J.M."/>
        </authorList>
    </citation>
    <scope>NUCLEOTIDE SEQUENCE [LARGE SCALE GENOMIC DNA]</scope>
    <source>
        <strain evidence="2 3">76</strain>
    </source>
</reference>
<proteinExistence type="predicted"/>
<dbReference type="EMBL" id="CP011129">
    <property type="protein sequence ID" value="ALN79653.1"/>
    <property type="molecule type" value="Genomic_DNA"/>
</dbReference>
<dbReference type="KEGG" id="lab:LA76x_1498"/>
<name>A0A0S2E2Y8_LYSAN</name>
<feature type="compositionally biased region" description="Basic residues" evidence="1">
    <location>
        <begin position="8"/>
        <end position="19"/>
    </location>
</feature>
<organism evidence="2 3">
    <name type="scientific">Lysobacter antibioticus</name>
    <dbReference type="NCBI Taxonomy" id="84531"/>
    <lineage>
        <taxon>Bacteria</taxon>
        <taxon>Pseudomonadati</taxon>
        <taxon>Pseudomonadota</taxon>
        <taxon>Gammaproteobacteria</taxon>
        <taxon>Lysobacterales</taxon>
        <taxon>Lysobacteraceae</taxon>
        <taxon>Lysobacter</taxon>
    </lineage>
</organism>
<accession>A0A0S2E2Y8</accession>
<dbReference type="KEGG" id="laq:GLA29479_4336"/>
<gene>
    <name evidence="2" type="ORF">LA76x_1498</name>
</gene>
<sequence length="38" mass="4251">MLVDAAAQHRRNTRLRRKHAGETGPQGAQDGYRLYQGA</sequence>
<dbReference type="Proteomes" id="UP000060787">
    <property type="component" value="Chromosome"/>
</dbReference>
<keyword evidence="3" id="KW-1185">Reference proteome</keyword>
<evidence type="ECO:0000313" key="3">
    <source>
        <dbReference type="Proteomes" id="UP000060787"/>
    </source>
</evidence>